<evidence type="ECO:0000313" key="2">
    <source>
        <dbReference type="EMBL" id="KIK42219.1"/>
    </source>
</evidence>
<dbReference type="EMBL" id="KN835245">
    <property type="protein sequence ID" value="KIK42219.1"/>
    <property type="molecule type" value="Genomic_DNA"/>
</dbReference>
<proteinExistence type="predicted"/>
<dbReference type="STRING" id="930992.A0A0D0AWI5"/>
<dbReference type="HOGENOM" id="CLU_457864_0_0_1"/>
<dbReference type="Proteomes" id="UP000054485">
    <property type="component" value="Unassembled WGS sequence"/>
</dbReference>
<dbReference type="Pfam" id="PF12937">
    <property type="entry name" value="F-box-like"/>
    <property type="match status" value="1"/>
</dbReference>
<accession>A0A0D0AWI5</accession>
<feature type="domain" description="F-box" evidence="1">
    <location>
        <begin position="47"/>
        <end position="101"/>
    </location>
</feature>
<dbReference type="InterPro" id="IPR036047">
    <property type="entry name" value="F-box-like_dom_sf"/>
</dbReference>
<dbReference type="AlphaFoldDB" id="A0A0D0AWI5"/>
<reference evidence="3" key="2">
    <citation type="submission" date="2015-01" db="EMBL/GenBank/DDBJ databases">
        <title>Evolutionary Origins and Diversification of the Mycorrhizal Mutualists.</title>
        <authorList>
            <consortium name="DOE Joint Genome Institute"/>
            <consortium name="Mycorrhizal Genomics Consortium"/>
            <person name="Kohler A."/>
            <person name="Kuo A."/>
            <person name="Nagy L.G."/>
            <person name="Floudas D."/>
            <person name="Copeland A."/>
            <person name="Barry K.W."/>
            <person name="Cichocki N."/>
            <person name="Veneault-Fourrey C."/>
            <person name="LaButti K."/>
            <person name="Lindquist E.A."/>
            <person name="Lipzen A."/>
            <person name="Lundell T."/>
            <person name="Morin E."/>
            <person name="Murat C."/>
            <person name="Riley R."/>
            <person name="Ohm R."/>
            <person name="Sun H."/>
            <person name="Tunlid A."/>
            <person name="Henrissat B."/>
            <person name="Grigoriev I.V."/>
            <person name="Hibbett D.S."/>
            <person name="Martin F."/>
        </authorList>
    </citation>
    <scope>NUCLEOTIDE SEQUENCE [LARGE SCALE GENOMIC DNA]</scope>
    <source>
        <strain evidence="3">UH-Slu-Lm8-n1</strain>
    </source>
</reference>
<name>A0A0D0AWI5_9AGAM</name>
<dbReference type="InterPro" id="IPR001810">
    <property type="entry name" value="F-box_dom"/>
</dbReference>
<organism evidence="2 3">
    <name type="scientific">Suillus luteus UH-Slu-Lm8-n1</name>
    <dbReference type="NCBI Taxonomy" id="930992"/>
    <lineage>
        <taxon>Eukaryota</taxon>
        <taxon>Fungi</taxon>
        <taxon>Dikarya</taxon>
        <taxon>Basidiomycota</taxon>
        <taxon>Agaricomycotina</taxon>
        <taxon>Agaricomycetes</taxon>
        <taxon>Agaricomycetidae</taxon>
        <taxon>Boletales</taxon>
        <taxon>Suillineae</taxon>
        <taxon>Suillaceae</taxon>
        <taxon>Suillus</taxon>
    </lineage>
</organism>
<reference evidence="2 3" key="1">
    <citation type="submission" date="2014-04" db="EMBL/GenBank/DDBJ databases">
        <authorList>
            <consortium name="DOE Joint Genome Institute"/>
            <person name="Kuo A."/>
            <person name="Ruytinx J."/>
            <person name="Rineau F."/>
            <person name="Colpaert J."/>
            <person name="Kohler A."/>
            <person name="Nagy L.G."/>
            <person name="Floudas D."/>
            <person name="Copeland A."/>
            <person name="Barry K.W."/>
            <person name="Cichocki N."/>
            <person name="Veneault-Fourrey C."/>
            <person name="LaButti K."/>
            <person name="Lindquist E.A."/>
            <person name="Lipzen A."/>
            <person name="Lundell T."/>
            <person name="Morin E."/>
            <person name="Murat C."/>
            <person name="Sun H."/>
            <person name="Tunlid A."/>
            <person name="Henrissat B."/>
            <person name="Grigoriev I.V."/>
            <person name="Hibbett D.S."/>
            <person name="Martin F."/>
            <person name="Nordberg H.P."/>
            <person name="Cantor M.N."/>
            <person name="Hua S.X."/>
        </authorList>
    </citation>
    <scope>NUCLEOTIDE SEQUENCE [LARGE SCALE GENOMIC DNA]</scope>
    <source>
        <strain evidence="2 3">UH-Slu-Lm8-n1</strain>
    </source>
</reference>
<sequence>MQIIASAPNNATPTATQHAEAHGLTNDIPFDVINRANRLQLVRKSPINALPEEIILHIFKLGMSSRNSKKRIDFAVSVSQVCKIWRTVAFSCSSLWADITITADNMYDINGDLAIMNSSLLRAKEFASRSRVFPLSVRLKLFVTHSPEHLRSSTIVIMNWLRWVLPRVKYLSVHCNTLDVAWLVMKHLQTVPMEILETYKMKYGTAALSLDPSIDGQAMANFFPTFPKLTRVKVSGLPLSWSQWSFMQLTSLSINFMTLHDQPSMEVLKFILTINSNTLEKFEIQGALQRLGTVSLDASESLTILPRLTDLTLGYLSQWEAIKFFFYFEAPVLKHLKLCDISRSVLIQRWPQYFKDGFHLNNTIFQNIDALRPFDEFSSTTLLENLAHKLTSPLPTVETLTLEHFSLPPIFSEGFRQDNDPMKENYGARIVLAYRMLQLCSRLRCLTLINPEECFIHALNMCPDGADTNSSQPAPALTHLYLASPHPDRLMHFLKRRAESLAEEKGLHVLDYLELATEKKDVGRLLEAVVSHNLDLSRLANSSLVTEWKGIFTT</sequence>
<gene>
    <name evidence="2" type="ORF">CY34DRAFT_805199</name>
</gene>
<evidence type="ECO:0000313" key="3">
    <source>
        <dbReference type="Proteomes" id="UP000054485"/>
    </source>
</evidence>
<dbReference type="SUPFAM" id="SSF81383">
    <property type="entry name" value="F-box domain"/>
    <property type="match status" value="1"/>
</dbReference>
<protein>
    <recommendedName>
        <fullName evidence="1">F-box domain-containing protein</fullName>
    </recommendedName>
</protein>
<keyword evidence="3" id="KW-1185">Reference proteome</keyword>
<dbReference type="Gene3D" id="1.20.1280.50">
    <property type="match status" value="1"/>
</dbReference>
<evidence type="ECO:0000259" key="1">
    <source>
        <dbReference type="Pfam" id="PF12937"/>
    </source>
</evidence>
<dbReference type="InParanoid" id="A0A0D0AWI5"/>
<dbReference type="OrthoDB" id="3252356at2759"/>